<dbReference type="RefSeq" id="WP_249656619.1">
    <property type="nucleotide sequence ID" value="NZ_JAMFMA010000001.1"/>
</dbReference>
<dbReference type="Pfam" id="PF13508">
    <property type="entry name" value="Acetyltransf_7"/>
    <property type="match status" value="1"/>
</dbReference>
<protein>
    <submittedName>
        <fullName evidence="2">GNAT family N-acetyltransferase</fullName>
    </submittedName>
</protein>
<gene>
    <name evidence="2" type="ORF">M3P19_05440</name>
</gene>
<dbReference type="PANTHER" id="PTHR43233:SF1">
    <property type="entry name" value="FAMILY N-ACETYLTRANSFERASE, PUTATIVE (AFU_ORTHOLOGUE AFUA_6G03350)-RELATED"/>
    <property type="match status" value="1"/>
</dbReference>
<sequence length="139" mass="15717">MKGYYISTDTSKMDVSLIHGLIKDSYWGGYRTLEMTKKTIANSRCFGIFNENDELIGFARLLTDEVVFAYLMDVIIAPVHQGKGLGKILIKHILNLPEIKAVHTVALKTKDAHSLYESYGFKTVGDSEMWMAMDNAKYD</sequence>
<dbReference type="PROSITE" id="PS51186">
    <property type="entry name" value="GNAT"/>
    <property type="match status" value="1"/>
</dbReference>
<dbReference type="Gene3D" id="3.40.630.30">
    <property type="match status" value="1"/>
</dbReference>
<evidence type="ECO:0000313" key="3">
    <source>
        <dbReference type="Proteomes" id="UP001203607"/>
    </source>
</evidence>
<dbReference type="InterPro" id="IPR000182">
    <property type="entry name" value="GNAT_dom"/>
</dbReference>
<dbReference type="SUPFAM" id="SSF55729">
    <property type="entry name" value="Acyl-CoA N-acyltransferases (Nat)"/>
    <property type="match status" value="1"/>
</dbReference>
<dbReference type="PANTHER" id="PTHR43233">
    <property type="entry name" value="FAMILY N-ACETYLTRANSFERASE, PUTATIVE (AFU_ORTHOLOGUE AFUA_6G03350)-RELATED"/>
    <property type="match status" value="1"/>
</dbReference>
<proteinExistence type="predicted"/>
<accession>A0ABT0PRS2</accession>
<evidence type="ECO:0000313" key="2">
    <source>
        <dbReference type="EMBL" id="MCL6273442.1"/>
    </source>
</evidence>
<dbReference type="Proteomes" id="UP001203607">
    <property type="component" value="Unassembled WGS sequence"/>
</dbReference>
<comment type="caution">
    <text evidence="2">The sequence shown here is derived from an EMBL/GenBank/DDBJ whole genome shotgun (WGS) entry which is preliminary data.</text>
</comment>
<evidence type="ECO:0000259" key="1">
    <source>
        <dbReference type="PROSITE" id="PS51186"/>
    </source>
</evidence>
<keyword evidence="3" id="KW-1185">Reference proteome</keyword>
<feature type="domain" description="N-acetyltransferase" evidence="1">
    <location>
        <begin position="4"/>
        <end position="139"/>
    </location>
</feature>
<dbReference type="InterPro" id="IPR016181">
    <property type="entry name" value="Acyl_CoA_acyltransferase"/>
</dbReference>
<organism evidence="2 3">
    <name type="scientific">Flagellimonas spongiicola</name>
    <dbReference type="NCBI Taxonomy" id="2942208"/>
    <lineage>
        <taxon>Bacteria</taxon>
        <taxon>Pseudomonadati</taxon>
        <taxon>Bacteroidota</taxon>
        <taxon>Flavobacteriia</taxon>
        <taxon>Flavobacteriales</taxon>
        <taxon>Flavobacteriaceae</taxon>
        <taxon>Flagellimonas</taxon>
    </lineage>
</organism>
<dbReference type="EMBL" id="JAMFMA010000001">
    <property type="protein sequence ID" value="MCL6273442.1"/>
    <property type="molecule type" value="Genomic_DNA"/>
</dbReference>
<name>A0ABT0PRS2_9FLAO</name>
<dbReference type="CDD" id="cd04301">
    <property type="entry name" value="NAT_SF"/>
    <property type="match status" value="1"/>
</dbReference>
<reference evidence="2 3" key="1">
    <citation type="submission" date="2022-05" db="EMBL/GenBank/DDBJ databases">
        <authorList>
            <person name="Park J.-S."/>
        </authorList>
    </citation>
    <scope>NUCLEOTIDE SEQUENCE [LARGE SCALE GENOMIC DNA]</scope>
    <source>
        <strain evidence="2 3">2012CJ35-5</strain>
    </source>
</reference>
<dbReference type="InterPro" id="IPR053144">
    <property type="entry name" value="Acetyltransferase_Butenolide"/>
</dbReference>